<dbReference type="SUPFAM" id="SSF49329">
    <property type="entry name" value="Cu,Zn superoxide dismutase-like"/>
    <property type="match status" value="1"/>
</dbReference>
<name>A0A1C9KCK5_9POXV</name>
<gene>
    <name evidence="3" type="ORF">VPXV-CA-166</name>
</gene>
<reference evidence="3 4" key="1">
    <citation type="journal article" date="2016" name="Virus Genes">
        <title>The genomes of three North American orthopoxviruses.</title>
        <authorList>
            <person name="Smithson C."/>
            <person name="Tang N."/>
            <person name="Sammons S."/>
            <person name="Frace M."/>
            <person name="Batra D."/>
            <person name="Li Y."/>
            <person name="Emerson G.L."/>
            <person name="Carroll D.S."/>
            <person name="Upton C."/>
        </authorList>
    </citation>
    <scope>NUCLEOTIDE SEQUENCE [LARGE SCALE GENOMIC DNA]</scope>
    <source>
        <strain evidence="3 4">CA</strain>
    </source>
</reference>
<organism evidence="3 4">
    <name type="scientific">Volepox virus</name>
    <dbReference type="NCBI Taxonomy" id="28874"/>
    <lineage>
        <taxon>Viruses</taxon>
        <taxon>Varidnaviria</taxon>
        <taxon>Bamfordvirae</taxon>
        <taxon>Nucleocytoviricota</taxon>
        <taxon>Pokkesviricetes</taxon>
        <taxon>Chitovirales</taxon>
        <taxon>Poxviridae</taxon>
        <taxon>Chordopoxvirinae</taxon>
        <taxon>Orthopoxvirus</taxon>
        <taxon>Orthopoxvirus volepox</taxon>
    </lineage>
</organism>
<evidence type="ECO:0000313" key="3">
    <source>
        <dbReference type="EMBL" id="AOP31856.1"/>
    </source>
</evidence>
<dbReference type="Gene3D" id="2.60.40.200">
    <property type="entry name" value="Superoxide dismutase, copper/zinc binding domain"/>
    <property type="match status" value="1"/>
</dbReference>
<dbReference type="EMBL" id="KU749311">
    <property type="protein sequence ID" value="AOP31856.1"/>
    <property type="molecule type" value="Genomic_DNA"/>
</dbReference>
<comment type="subcellular location">
    <subcellularLocation>
        <location evidence="1">Host cytoplasm</location>
    </subcellularLocation>
</comment>
<dbReference type="InterPro" id="IPR036423">
    <property type="entry name" value="SOD-like_Cu/Zn_dom_sf"/>
</dbReference>
<dbReference type="KEGG" id="vg:29064113"/>
<evidence type="ECO:0000256" key="1">
    <source>
        <dbReference type="ARBA" id="ARBA00004192"/>
    </source>
</evidence>
<evidence type="ECO:0000256" key="2">
    <source>
        <dbReference type="ARBA" id="ARBA00023200"/>
    </source>
</evidence>
<dbReference type="Proteomes" id="UP000203649">
    <property type="component" value="Segment"/>
</dbReference>
<dbReference type="GeneID" id="29064113"/>
<evidence type="ECO:0000313" key="4">
    <source>
        <dbReference type="Proteomes" id="UP000203649"/>
    </source>
</evidence>
<keyword evidence="4" id="KW-1185">Reference proteome</keyword>
<dbReference type="GO" id="GO:0030430">
    <property type="term" value="C:host cell cytoplasm"/>
    <property type="evidence" value="ECO:0007669"/>
    <property type="project" value="UniProtKB-SubCell"/>
</dbReference>
<accession>A0A1C9KCK5</accession>
<keyword evidence="2" id="KW-1035">Host cytoplasm</keyword>
<sequence>MAVCSIDHNNIRGVVYIEEVYGRDVVLGSIIGLKSGNYNLTVHRYGDISRGCESIGDIERVIGTIFVNRYSVAYIYIDIDINISTIIGKSLSISKNDNVLACGVIGISFHK</sequence>
<dbReference type="RefSeq" id="YP_009281914.1">
    <property type="nucleotide sequence ID" value="NC_031033.1"/>
</dbReference>
<dbReference type="GO" id="GO:0006801">
    <property type="term" value="P:superoxide metabolic process"/>
    <property type="evidence" value="ECO:0007669"/>
    <property type="project" value="InterPro"/>
</dbReference>
<proteinExistence type="predicted"/>
<protein>
    <submittedName>
        <fullName evidence="3">Inactive cu-Zn superoxide dismutase-like virion protein</fullName>
    </submittedName>
</protein>
<dbReference type="GO" id="GO:0046872">
    <property type="term" value="F:metal ion binding"/>
    <property type="evidence" value="ECO:0007669"/>
    <property type="project" value="InterPro"/>
</dbReference>